<dbReference type="EMBL" id="RAWE01000186">
    <property type="protein sequence ID" value="RKG97192.1"/>
    <property type="molecule type" value="Genomic_DNA"/>
</dbReference>
<dbReference type="Gene3D" id="3.40.50.150">
    <property type="entry name" value="Vaccinia Virus protein VP39"/>
    <property type="match status" value="1"/>
</dbReference>
<sequence length="267" mass="29938">MSLPFPESAAPVEMLSRPTSAEPFPDEWYDESSADHFWFTWRLRALHRLMKDVDLPTQAPLRALDIGSGSGVLARQLEDTTAWTVDATDLNLGALQRCAPRRGRTLYYDVTEERPELRGTYDVAILFDVIEHVPQPRPLLESALRHLKPGGWLLINVPALPVLFSRYDVVAGHVRRYTRDSLARELDGLPLSSQALRYWGLSLVPALLARKALMPTQDSDQKRVIERGFVPPSKLVDGALRVLMHAETRLSARPVLGTSVLYAGRVP</sequence>
<keyword evidence="1 4" id="KW-0489">Methyltransferase</keyword>
<reference evidence="5" key="1">
    <citation type="submission" date="2018-09" db="EMBL/GenBank/DDBJ databases">
        <authorList>
            <person name="Livingstone P.G."/>
            <person name="Whitworth D.E."/>
        </authorList>
    </citation>
    <scope>NUCLEOTIDE SEQUENCE [LARGE SCALE GENOMIC DNA]</scope>
    <source>
        <strain evidence="5">CA043D</strain>
    </source>
</reference>
<dbReference type="OrthoDB" id="5320891at2"/>
<dbReference type="PANTHER" id="PTHR43464">
    <property type="entry name" value="METHYLTRANSFERASE"/>
    <property type="match status" value="1"/>
</dbReference>
<dbReference type="PANTHER" id="PTHR43464:SF19">
    <property type="entry name" value="UBIQUINONE BIOSYNTHESIS O-METHYLTRANSFERASE, MITOCHONDRIAL"/>
    <property type="match status" value="1"/>
</dbReference>
<keyword evidence="5" id="KW-1185">Reference proteome</keyword>
<keyword evidence="2 4" id="KW-0808">Transferase</keyword>
<evidence type="ECO:0000313" key="4">
    <source>
        <dbReference type="EMBL" id="RKG97192.1"/>
    </source>
</evidence>
<dbReference type="Proteomes" id="UP000268313">
    <property type="component" value="Unassembled WGS sequence"/>
</dbReference>
<dbReference type="AlphaFoldDB" id="A0A3A8JN21"/>
<evidence type="ECO:0000256" key="1">
    <source>
        <dbReference type="ARBA" id="ARBA00022603"/>
    </source>
</evidence>
<evidence type="ECO:0000256" key="2">
    <source>
        <dbReference type="ARBA" id="ARBA00022679"/>
    </source>
</evidence>
<name>A0A3A8JN21_9BACT</name>
<comment type="caution">
    <text evidence="4">The sequence shown here is derived from an EMBL/GenBank/DDBJ whole genome shotgun (WGS) entry which is preliminary data.</text>
</comment>
<gene>
    <name evidence="4" type="ORF">D7X32_33590</name>
</gene>
<dbReference type="GO" id="GO:0032259">
    <property type="term" value="P:methylation"/>
    <property type="evidence" value="ECO:0007669"/>
    <property type="project" value="UniProtKB-KW"/>
</dbReference>
<dbReference type="InterPro" id="IPR029063">
    <property type="entry name" value="SAM-dependent_MTases_sf"/>
</dbReference>
<dbReference type="GO" id="GO:0008168">
    <property type="term" value="F:methyltransferase activity"/>
    <property type="evidence" value="ECO:0007669"/>
    <property type="project" value="UniProtKB-KW"/>
</dbReference>
<protein>
    <submittedName>
        <fullName evidence="4">Class I SAM-dependent methyltransferase</fullName>
    </submittedName>
</protein>
<dbReference type="CDD" id="cd02440">
    <property type="entry name" value="AdoMet_MTases"/>
    <property type="match status" value="1"/>
</dbReference>
<accession>A0A3A8JN21</accession>
<evidence type="ECO:0000256" key="3">
    <source>
        <dbReference type="ARBA" id="ARBA00022691"/>
    </source>
</evidence>
<proteinExistence type="predicted"/>
<organism evidence="4 5">
    <name type="scientific">Corallococcus carmarthensis</name>
    <dbReference type="NCBI Taxonomy" id="2316728"/>
    <lineage>
        <taxon>Bacteria</taxon>
        <taxon>Pseudomonadati</taxon>
        <taxon>Myxococcota</taxon>
        <taxon>Myxococcia</taxon>
        <taxon>Myxococcales</taxon>
        <taxon>Cystobacterineae</taxon>
        <taxon>Myxococcaceae</taxon>
        <taxon>Corallococcus</taxon>
    </lineage>
</organism>
<dbReference type="Pfam" id="PF13489">
    <property type="entry name" value="Methyltransf_23"/>
    <property type="match status" value="1"/>
</dbReference>
<dbReference type="RefSeq" id="WP_120606655.1">
    <property type="nucleotide sequence ID" value="NZ_JABFJX010000374.1"/>
</dbReference>
<dbReference type="SUPFAM" id="SSF53335">
    <property type="entry name" value="S-adenosyl-L-methionine-dependent methyltransferases"/>
    <property type="match status" value="1"/>
</dbReference>
<evidence type="ECO:0000313" key="5">
    <source>
        <dbReference type="Proteomes" id="UP000268313"/>
    </source>
</evidence>
<keyword evidence="3" id="KW-0949">S-adenosyl-L-methionine</keyword>